<dbReference type="GO" id="GO:0016787">
    <property type="term" value="F:hydrolase activity"/>
    <property type="evidence" value="ECO:0007669"/>
    <property type="project" value="UniProtKB-KW"/>
</dbReference>
<accession>A2STN4</accession>
<dbReference type="SMART" id="SM00471">
    <property type="entry name" value="HDc"/>
    <property type="match status" value="1"/>
</dbReference>
<name>A2STN4_METLZ</name>
<evidence type="ECO:0000313" key="2">
    <source>
        <dbReference type="EMBL" id="ABN07690.1"/>
    </source>
</evidence>
<dbReference type="InterPro" id="IPR006674">
    <property type="entry name" value="HD_domain"/>
</dbReference>
<dbReference type="SUPFAM" id="SSF109604">
    <property type="entry name" value="HD-domain/PDEase-like"/>
    <property type="match status" value="1"/>
</dbReference>
<dbReference type="EMBL" id="CP000559">
    <property type="protein sequence ID" value="ABN07690.1"/>
    <property type="molecule type" value="Genomic_DNA"/>
</dbReference>
<dbReference type="CDD" id="cd00077">
    <property type="entry name" value="HDc"/>
    <property type="match status" value="1"/>
</dbReference>
<reference evidence="2 3" key="1">
    <citation type="journal article" date="2009" name="Stand. Genomic Sci.">
        <title>Complete genome sequence of Methanocorpusculum labreanum type strain Z.</title>
        <authorList>
            <person name="Anderson I.J."/>
            <person name="Sieprawska-Lupa M."/>
            <person name="Goltsman E."/>
            <person name="Lapidus A."/>
            <person name="Copeland A."/>
            <person name="Glavina Del Rio T."/>
            <person name="Tice H."/>
            <person name="Dalin E."/>
            <person name="Barry K."/>
            <person name="Pitluck S."/>
            <person name="Hauser L."/>
            <person name="Land M."/>
            <person name="Lucas S."/>
            <person name="Richardson P."/>
            <person name="Whitman W.B."/>
            <person name="Kyrpides N.C."/>
        </authorList>
    </citation>
    <scope>NUCLEOTIDE SEQUENCE [LARGE SCALE GENOMIC DNA]</scope>
    <source>
        <strain evidence="3">ATCC 43576 / DSM 4855 / Z</strain>
    </source>
</reference>
<feature type="domain" description="HD/PDEase" evidence="1">
    <location>
        <begin position="49"/>
        <end position="168"/>
    </location>
</feature>
<dbReference type="InterPro" id="IPR003607">
    <property type="entry name" value="HD/PDEase_dom"/>
</dbReference>
<evidence type="ECO:0000313" key="3">
    <source>
        <dbReference type="Proteomes" id="UP000000365"/>
    </source>
</evidence>
<dbReference type="eggNOG" id="arCOG01862">
    <property type="taxonomic scope" value="Archaea"/>
</dbReference>
<proteinExistence type="predicted"/>
<dbReference type="Pfam" id="PF01966">
    <property type="entry name" value="HD"/>
    <property type="match status" value="1"/>
</dbReference>
<evidence type="ECO:0000259" key="1">
    <source>
        <dbReference type="SMART" id="SM00471"/>
    </source>
</evidence>
<dbReference type="Gene3D" id="1.10.3210.10">
    <property type="entry name" value="Hypothetical protein af1432"/>
    <property type="match status" value="1"/>
</dbReference>
<protein>
    <submittedName>
        <fullName evidence="2">Metal dependent phosphohydrolase</fullName>
    </submittedName>
</protein>
<gene>
    <name evidence="2" type="ordered locus">Mlab_1526</name>
</gene>
<keyword evidence="3" id="KW-1185">Reference proteome</keyword>
<organism evidence="2 3">
    <name type="scientific">Methanocorpusculum labreanum (strain ATCC 43576 / DSM 4855 / Z)</name>
    <dbReference type="NCBI Taxonomy" id="410358"/>
    <lineage>
        <taxon>Archaea</taxon>
        <taxon>Methanobacteriati</taxon>
        <taxon>Methanobacteriota</taxon>
        <taxon>Stenosarchaea group</taxon>
        <taxon>Methanomicrobia</taxon>
        <taxon>Methanomicrobiales</taxon>
        <taxon>Methanocorpusculaceae</taxon>
        <taxon>Methanocorpusculum</taxon>
    </lineage>
</organism>
<dbReference type="NCBIfam" id="TIGR00277">
    <property type="entry name" value="HDIG"/>
    <property type="match status" value="1"/>
</dbReference>
<sequence length="182" mass="20945">MQPYNANPICDNIIMMNTPIQDNETVLQQILSSCEASRLLETKQFMQHGDTNVYEHCIAVARVSCLLADKMGLSVDRESLIRGALLHDYFFYDWHVPDPGHRLHGFTHPKRALQNAMDDFALTTVEQDMILRHMFPLTPTPPRFREGWLLCLADKFCSTLETARFTQNSFVRGFYASEGEMQ</sequence>
<dbReference type="KEGG" id="mla:Mlab_1526"/>
<keyword evidence="2" id="KW-0378">Hydrolase</keyword>
<dbReference type="InterPro" id="IPR006675">
    <property type="entry name" value="HDIG_dom"/>
</dbReference>
<dbReference type="HOGENOM" id="CLU_104072_0_0_2"/>
<dbReference type="AlphaFoldDB" id="A2STN4"/>
<dbReference type="Proteomes" id="UP000000365">
    <property type="component" value="Chromosome"/>
</dbReference>